<evidence type="ECO:0000313" key="3">
    <source>
        <dbReference type="Proteomes" id="UP001417504"/>
    </source>
</evidence>
<keyword evidence="3" id="KW-1185">Reference proteome</keyword>
<gene>
    <name evidence="2" type="ORF">Sjap_023204</name>
</gene>
<feature type="compositionally biased region" description="Polar residues" evidence="1">
    <location>
        <begin position="8"/>
        <end position="26"/>
    </location>
</feature>
<evidence type="ECO:0000256" key="1">
    <source>
        <dbReference type="SAM" id="MobiDB-lite"/>
    </source>
</evidence>
<name>A0AAP0HMG1_9MAGN</name>
<feature type="region of interest" description="Disordered" evidence="1">
    <location>
        <begin position="98"/>
        <end position="120"/>
    </location>
</feature>
<protein>
    <submittedName>
        <fullName evidence="2">Uncharacterized protein</fullName>
    </submittedName>
</protein>
<feature type="compositionally biased region" description="Basic and acidic residues" evidence="1">
    <location>
        <begin position="57"/>
        <end position="75"/>
    </location>
</feature>
<dbReference type="EMBL" id="JBBNAE010000010">
    <property type="protein sequence ID" value="KAK9090027.1"/>
    <property type="molecule type" value="Genomic_DNA"/>
</dbReference>
<comment type="caution">
    <text evidence="2">The sequence shown here is derived from an EMBL/GenBank/DDBJ whole genome shotgun (WGS) entry which is preliminary data.</text>
</comment>
<dbReference type="AlphaFoldDB" id="A0AAP0HMG1"/>
<feature type="region of interest" description="Disordered" evidence="1">
    <location>
        <begin position="57"/>
        <end position="82"/>
    </location>
</feature>
<reference evidence="2 3" key="1">
    <citation type="submission" date="2024-01" db="EMBL/GenBank/DDBJ databases">
        <title>Genome assemblies of Stephania.</title>
        <authorList>
            <person name="Yang L."/>
        </authorList>
    </citation>
    <scope>NUCLEOTIDE SEQUENCE [LARGE SCALE GENOMIC DNA]</scope>
    <source>
        <strain evidence="2">QJT</strain>
        <tissue evidence="2">Leaf</tissue>
    </source>
</reference>
<sequence length="120" mass="12762">MDGHTPTIAPSTVQPKVGNTSDPTRETVTLQSLLQKVMEQQVLHQAQMAEIVEYIRGQRDRSPEHQTRDEGKRGLSGDGLGLSVITGGFPEGCVMGNGPGDAYTSGNPDVPEYGLGLSRG</sequence>
<dbReference type="Proteomes" id="UP001417504">
    <property type="component" value="Unassembled WGS sequence"/>
</dbReference>
<organism evidence="2 3">
    <name type="scientific">Stephania japonica</name>
    <dbReference type="NCBI Taxonomy" id="461633"/>
    <lineage>
        <taxon>Eukaryota</taxon>
        <taxon>Viridiplantae</taxon>
        <taxon>Streptophyta</taxon>
        <taxon>Embryophyta</taxon>
        <taxon>Tracheophyta</taxon>
        <taxon>Spermatophyta</taxon>
        <taxon>Magnoliopsida</taxon>
        <taxon>Ranunculales</taxon>
        <taxon>Menispermaceae</taxon>
        <taxon>Menispermoideae</taxon>
        <taxon>Cissampelideae</taxon>
        <taxon>Stephania</taxon>
    </lineage>
</organism>
<feature type="region of interest" description="Disordered" evidence="1">
    <location>
        <begin position="1"/>
        <end position="26"/>
    </location>
</feature>
<accession>A0AAP0HMG1</accession>
<evidence type="ECO:0000313" key="2">
    <source>
        <dbReference type="EMBL" id="KAK9090027.1"/>
    </source>
</evidence>
<proteinExistence type="predicted"/>